<comment type="cofactor">
    <cofactor evidence="1">
        <name>pyridoxal 5'-phosphate</name>
        <dbReference type="ChEBI" id="CHEBI:597326"/>
    </cofactor>
</comment>
<keyword evidence="4" id="KW-0808">Transferase</keyword>
<evidence type="ECO:0000256" key="3">
    <source>
        <dbReference type="ARBA" id="ARBA00022576"/>
    </source>
</evidence>
<sequence length="521" mass="56287">MASQLSSRVRAIASEAIESDCTPASFIGVQALNKVTTLNLRTAENWLVREELTLLYRELVQKHLDPSYLSYGSGFGGDPGLLDATAALVNTYFNPVQTVDPDDVVITTGASLCLDALTFSICDEGDEVLITAPYWTGFDQHLVLRTGVKLLPIHAPSADIGLTRPEDLLKGSLVPDLTAAYESSADPSRVKALVVTNPHNPYGRFYPESVIREAMQWCAERDIHYVSDEVYALSQLTDPGVHLSHGAADSQKQHGHRAVPFVSALSVRFGSDDEAKVPEISVVWGTSKDLGSSGFRVGIYVHRQPPRSGPSRASRKAASGAAASGTSAPNPRDRSPLTTTLSNLTTSHLPTLTTSLLTKGLFTSTSLPHLFQLNRTRLHEHYVLLRGYLQKWGVPYVEVQGAPFVLTRLACALPRVRRAEARGIGNTDLSAEGGAEPLGLTWEDEEYLVQTLLRDRAGVLVAPGRQYHMERETDSGVSSGDAGHGAPDNKRAGWVRITFAVPLPVLKDGIARIAAVLGLEG</sequence>
<dbReference type="InterPro" id="IPR015421">
    <property type="entry name" value="PyrdxlP-dep_Trfase_major"/>
</dbReference>
<dbReference type="AlphaFoldDB" id="A0A439CTY8"/>
<feature type="domain" description="Aminotransferase class I/classII large" evidence="7">
    <location>
        <begin position="76"/>
        <end position="501"/>
    </location>
</feature>
<dbReference type="InterPro" id="IPR050478">
    <property type="entry name" value="Ethylene_sulfur-biosynth"/>
</dbReference>
<dbReference type="InterPro" id="IPR004839">
    <property type="entry name" value="Aminotransferase_I/II_large"/>
</dbReference>
<evidence type="ECO:0000256" key="5">
    <source>
        <dbReference type="ARBA" id="ARBA00022898"/>
    </source>
</evidence>
<reference evidence="8 9" key="1">
    <citation type="submission" date="2018-12" db="EMBL/GenBank/DDBJ databases">
        <title>Draft genome sequence of Xylaria grammica IHI A82.</title>
        <authorList>
            <person name="Buettner E."/>
            <person name="Kellner H."/>
        </authorList>
    </citation>
    <scope>NUCLEOTIDE SEQUENCE [LARGE SCALE GENOMIC DNA]</scope>
    <source>
        <strain evidence="8 9">IHI A82</strain>
    </source>
</reference>
<dbReference type="SUPFAM" id="SSF53383">
    <property type="entry name" value="PLP-dependent transferases"/>
    <property type="match status" value="1"/>
</dbReference>
<comment type="similarity">
    <text evidence="2">Belongs to the class-I pyridoxal-phosphate-dependent aminotransferase family.</text>
</comment>
<evidence type="ECO:0000256" key="1">
    <source>
        <dbReference type="ARBA" id="ARBA00001933"/>
    </source>
</evidence>
<evidence type="ECO:0000259" key="7">
    <source>
        <dbReference type="Pfam" id="PF00155"/>
    </source>
</evidence>
<dbReference type="STRING" id="363999.A0A439CTY8"/>
<accession>A0A439CTY8</accession>
<comment type="caution">
    <text evidence="8">The sequence shown here is derived from an EMBL/GenBank/DDBJ whole genome shotgun (WGS) entry which is preliminary data.</text>
</comment>
<feature type="region of interest" description="Disordered" evidence="6">
    <location>
        <begin position="301"/>
        <end position="342"/>
    </location>
</feature>
<proteinExistence type="inferred from homology"/>
<dbReference type="Proteomes" id="UP000286045">
    <property type="component" value="Unassembled WGS sequence"/>
</dbReference>
<evidence type="ECO:0000256" key="6">
    <source>
        <dbReference type="SAM" id="MobiDB-lite"/>
    </source>
</evidence>
<dbReference type="PANTHER" id="PTHR43795:SF32">
    <property type="entry name" value="AMINOTRANSFERASE GLII-RELATED"/>
    <property type="match status" value="1"/>
</dbReference>
<dbReference type="Pfam" id="PF00155">
    <property type="entry name" value="Aminotran_1_2"/>
    <property type="match status" value="1"/>
</dbReference>
<dbReference type="Gene3D" id="3.90.1150.10">
    <property type="entry name" value="Aspartate Aminotransferase, domain 1"/>
    <property type="match status" value="1"/>
</dbReference>
<feature type="compositionally biased region" description="Low complexity" evidence="6">
    <location>
        <begin position="309"/>
        <end position="329"/>
    </location>
</feature>
<evidence type="ECO:0000256" key="4">
    <source>
        <dbReference type="ARBA" id="ARBA00022679"/>
    </source>
</evidence>
<evidence type="ECO:0000256" key="2">
    <source>
        <dbReference type="ARBA" id="ARBA00007441"/>
    </source>
</evidence>
<dbReference type="PANTHER" id="PTHR43795">
    <property type="entry name" value="BIFUNCTIONAL ASPARTATE AMINOTRANSFERASE AND GLUTAMATE/ASPARTATE-PREPHENATE AMINOTRANSFERASE-RELATED"/>
    <property type="match status" value="1"/>
</dbReference>
<dbReference type="InterPro" id="IPR015422">
    <property type="entry name" value="PyrdxlP-dep_Trfase_small"/>
</dbReference>
<keyword evidence="3" id="KW-0032">Aminotransferase</keyword>
<keyword evidence="5" id="KW-0663">Pyridoxal phosphate</keyword>
<protein>
    <recommendedName>
        <fullName evidence="7">Aminotransferase class I/classII large domain-containing protein</fullName>
    </recommendedName>
</protein>
<dbReference type="GO" id="GO:0030170">
    <property type="term" value="F:pyridoxal phosphate binding"/>
    <property type="evidence" value="ECO:0007669"/>
    <property type="project" value="InterPro"/>
</dbReference>
<gene>
    <name evidence="8" type="ORF">EKO27_g9499</name>
</gene>
<dbReference type="EMBL" id="RYZI01000420">
    <property type="protein sequence ID" value="RWA05605.1"/>
    <property type="molecule type" value="Genomic_DNA"/>
</dbReference>
<keyword evidence="9" id="KW-1185">Reference proteome</keyword>
<evidence type="ECO:0000313" key="9">
    <source>
        <dbReference type="Proteomes" id="UP000286045"/>
    </source>
</evidence>
<name>A0A439CTY8_9PEZI</name>
<dbReference type="CDD" id="cd00609">
    <property type="entry name" value="AAT_like"/>
    <property type="match status" value="1"/>
</dbReference>
<organism evidence="8 9">
    <name type="scientific">Xylaria grammica</name>
    <dbReference type="NCBI Taxonomy" id="363999"/>
    <lineage>
        <taxon>Eukaryota</taxon>
        <taxon>Fungi</taxon>
        <taxon>Dikarya</taxon>
        <taxon>Ascomycota</taxon>
        <taxon>Pezizomycotina</taxon>
        <taxon>Sordariomycetes</taxon>
        <taxon>Xylariomycetidae</taxon>
        <taxon>Xylariales</taxon>
        <taxon>Xylariaceae</taxon>
        <taxon>Xylaria</taxon>
    </lineage>
</organism>
<dbReference type="InterPro" id="IPR015424">
    <property type="entry name" value="PyrdxlP-dep_Trfase"/>
</dbReference>
<dbReference type="GO" id="GO:0006520">
    <property type="term" value="P:amino acid metabolic process"/>
    <property type="evidence" value="ECO:0007669"/>
    <property type="project" value="TreeGrafter"/>
</dbReference>
<dbReference type="GO" id="GO:0008483">
    <property type="term" value="F:transaminase activity"/>
    <property type="evidence" value="ECO:0007669"/>
    <property type="project" value="UniProtKB-KW"/>
</dbReference>
<dbReference type="Gene3D" id="3.40.640.10">
    <property type="entry name" value="Type I PLP-dependent aspartate aminotransferase-like (Major domain)"/>
    <property type="match status" value="1"/>
</dbReference>
<evidence type="ECO:0000313" key="8">
    <source>
        <dbReference type="EMBL" id="RWA05605.1"/>
    </source>
</evidence>